<dbReference type="EMBL" id="UINC01071752">
    <property type="protein sequence ID" value="SVC06911.1"/>
    <property type="molecule type" value="Genomic_DNA"/>
</dbReference>
<feature type="non-terminal residue" evidence="2">
    <location>
        <position position="171"/>
    </location>
</feature>
<dbReference type="AlphaFoldDB" id="A0A382J7V6"/>
<proteinExistence type="inferred from homology"/>
<dbReference type="Gene3D" id="3.40.50.720">
    <property type="entry name" value="NAD(P)-binding Rossmann-like Domain"/>
    <property type="match status" value="1"/>
</dbReference>
<evidence type="ECO:0000256" key="1">
    <source>
        <dbReference type="ARBA" id="ARBA00006484"/>
    </source>
</evidence>
<dbReference type="GO" id="GO:0016616">
    <property type="term" value="F:oxidoreductase activity, acting on the CH-OH group of donors, NAD or NADP as acceptor"/>
    <property type="evidence" value="ECO:0007669"/>
    <property type="project" value="TreeGrafter"/>
</dbReference>
<dbReference type="InterPro" id="IPR020904">
    <property type="entry name" value="Sc_DH/Rdtase_CS"/>
</dbReference>
<dbReference type="PANTHER" id="PTHR42760">
    <property type="entry name" value="SHORT-CHAIN DEHYDROGENASES/REDUCTASES FAMILY MEMBER"/>
    <property type="match status" value="1"/>
</dbReference>
<dbReference type="PROSITE" id="PS00061">
    <property type="entry name" value="ADH_SHORT"/>
    <property type="match status" value="1"/>
</dbReference>
<comment type="similarity">
    <text evidence="1">Belongs to the short-chain dehydrogenases/reductases (SDR) family.</text>
</comment>
<gene>
    <name evidence="2" type="ORF">METZ01_LOCUS259765</name>
</gene>
<name>A0A382J7V6_9ZZZZ</name>
<accession>A0A382J7V6</accession>
<protein>
    <submittedName>
        <fullName evidence="2">Uncharacterized protein</fullName>
    </submittedName>
</protein>
<dbReference type="PRINTS" id="PR00080">
    <property type="entry name" value="SDRFAMILY"/>
</dbReference>
<dbReference type="InterPro" id="IPR036291">
    <property type="entry name" value="NAD(P)-bd_dom_sf"/>
</dbReference>
<organism evidence="2">
    <name type="scientific">marine metagenome</name>
    <dbReference type="NCBI Taxonomy" id="408172"/>
    <lineage>
        <taxon>unclassified sequences</taxon>
        <taxon>metagenomes</taxon>
        <taxon>ecological metagenomes</taxon>
    </lineage>
</organism>
<dbReference type="InterPro" id="IPR002347">
    <property type="entry name" value="SDR_fam"/>
</dbReference>
<evidence type="ECO:0000313" key="2">
    <source>
        <dbReference type="EMBL" id="SVC06911.1"/>
    </source>
</evidence>
<dbReference type="CDD" id="cd05233">
    <property type="entry name" value="SDR_c"/>
    <property type="match status" value="1"/>
</dbReference>
<dbReference type="SUPFAM" id="SSF51735">
    <property type="entry name" value="NAD(P)-binding Rossmann-fold domains"/>
    <property type="match status" value="1"/>
</dbReference>
<reference evidence="2" key="1">
    <citation type="submission" date="2018-05" db="EMBL/GenBank/DDBJ databases">
        <authorList>
            <person name="Lanie J.A."/>
            <person name="Ng W.-L."/>
            <person name="Kazmierczak K.M."/>
            <person name="Andrzejewski T.M."/>
            <person name="Davidsen T.M."/>
            <person name="Wayne K.J."/>
            <person name="Tettelin H."/>
            <person name="Glass J.I."/>
            <person name="Rusch D."/>
            <person name="Podicherti R."/>
            <person name="Tsui H.-C.T."/>
            <person name="Winkler M.E."/>
        </authorList>
    </citation>
    <scope>NUCLEOTIDE SEQUENCE</scope>
</reference>
<dbReference type="PRINTS" id="PR00081">
    <property type="entry name" value="GDHRDH"/>
</dbReference>
<dbReference type="Pfam" id="PF00106">
    <property type="entry name" value="adh_short"/>
    <property type="match status" value="1"/>
</dbReference>
<sequence length="171" mass="17970">MLEGKTALISGGGTGIGRATGLRLAAEGANIVVNYSRSADDAIQTQKDIEALGRECMIYQADVSVDDQVREMADAAIKEFKRLDILVNSAGITHFIPQPNLDDLKDEHWDSIMGVNVKGVFNCCRAVASELKKQKGSIVNITSIGGITGQGSSIAYAASKAAAISVTKSLA</sequence>